<reference evidence="2 3" key="1">
    <citation type="journal article" date="2018" name="Microbiome">
        <title>Fine metagenomic profile of the Mediterranean stratified and mixed water columns revealed by assembly and recruitment.</title>
        <authorList>
            <person name="Haro-Moreno J.M."/>
            <person name="Lopez-Perez M."/>
            <person name="De La Torre J.R."/>
            <person name="Picazo A."/>
            <person name="Camacho A."/>
            <person name="Rodriguez-Valera F."/>
        </authorList>
    </citation>
    <scope>NUCLEOTIDE SEQUENCE [LARGE SCALE GENOMIC DNA]</scope>
    <source>
        <strain evidence="2">MED-G55</strain>
    </source>
</reference>
<evidence type="ECO:0000259" key="1">
    <source>
        <dbReference type="Pfam" id="PF00487"/>
    </source>
</evidence>
<name>A0A368DXB7_9PROT</name>
<sequence length="76" mass="9044">YPMPGILEWMTGNVSAHHVHHLCSRIPFYRLPQVLRDYPELKEINRLTIRDSLKTIRLNIWDDDKNKLVSFRESGL</sequence>
<dbReference type="Pfam" id="PF00487">
    <property type="entry name" value="FA_desaturase"/>
    <property type="match status" value="1"/>
</dbReference>
<evidence type="ECO:0000313" key="2">
    <source>
        <dbReference type="EMBL" id="RCL75966.1"/>
    </source>
</evidence>
<dbReference type="EMBL" id="QOQF01000026">
    <property type="protein sequence ID" value="RCL75966.1"/>
    <property type="molecule type" value="Genomic_DNA"/>
</dbReference>
<dbReference type="AlphaFoldDB" id="A0A368DXB7"/>
<dbReference type="InterPro" id="IPR005804">
    <property type="entry name" value="FA_desaturase_dom"/>
</dbReference>
<proteinExistence type="predicted"/>
<protein>
    <submittedName>
        <fullName evidence="2">Fatty acid desaturase</fullName>
    </submittedName>
</protein>
<gene>
    <name evidence="2" type="ORF">DBW69_05800</name>
</gene>
<evidence type="ECO:0000313" key="3">
    <source>
        <dbReference type="Proteomes" id="UP000252132"/>
    </source>
</evidence>
<organism evidence="2 3">
    <name type="scientific">PS1 clade bacterium</name>
    <dbReference type="NCBI Taxonomy" id="2175152"/>
    <lineage>
        <taxon>Bacteria</taxon>
        <taxon>Pseudomonadati</taxon>
        <taxon>Pseudomonadota</taxon>
        <taxon>Alphaproteobacteria</taxon>
        <taxon>PS1 clade</taxon>
    </lineage>
</organism>
<feature type="non-terminal residue" evidence="2">
    <location>
        <position position="1"/>
    </location>
</feature>
<feature type="domain" description="Fatty acid desaturase" evidence="1">
    <location>
        <begin position="4"/>
        <end position="40"/>
    </location>
</feature>
<dbReference type="Proteomes" id="UP000252132">
    <property type="component" value="Unassembled WGS sequence"/>
</dbReference>
<accession>A0A368DXB7</accession>
<comment type="caution">
    <text evidence="2">The sequence shown here is derived from an EMBL/GenBank/DDBJ whole genome shotgun (WGS) entry which is preliminary data.</text>
</comment>
<dbReference type="GO" id="GO:0006629">
    <property type="term" value="P:lipid metabolic process"/>
    <property type="evidence" value="ECO:0007669"/>
    <property type="project" value="InterPro"/>
</dbReference>